<dbReference type="Proteomes" id="UP001144313">
    <property type="component" value="Unassembled WGS sequence"/>
</dbReference>
<name>A0A9W6G5J3_9ACTN</name>
<protein>
    <submittedName>
        <fullName evidence="1">Uncharacterized protein</fullName>
    </submittedName>
</protein>
<comment type="caution">
    <text evidence="1">The sequence shown here is derived from an EMBL/GenBank/DDBJ whole genome shotgun (WGS) entry which is preliminary data.</text>
</comment>
<dbReference type="RefSeq" id="WP_270116973.1">
    <property type="nucleotide sequence ID" value="NZ_BAAAOL010000009.1"/>
</dbReference>
<evidence type="ECO:0000313" key="2">
    <source>
        <dbReference type="Proteomes" id="UP001144313"/>
    </source>
</evidence>
<proteinExistence type="predicted"/>
<gene>
    <name evidence="1" type="ORF">GALLR39Z86_06450</name>
</gene>
<keyword evidence="2" id="KW-1185">Reference proteome</keyword>
<dbReference type="EMBL" id="BSDT01000001">
    <property type="protein sequence ID" value="GLI40795.1"/>
    <property type="molecule type" value="Genomic_DNA"/>
</dbReference>
<sequence>MARPRTNAQIARNAVGGKLVSKVLGRNNVFKVAKGGKGGPDYVIILKRNTKHPTGDFRKKIKALQGLGSRGKLKKTPASQINRTGKAQADYRKKIQDQINAEPDAAKRKTMQDTFDTMDADHIHELQAGGLDIASNMWMLDSGVNRSVGAQIMNRIKDLPNGATFQIAVSRW</sequence>
<organism evidence="1 2">
    <name type="scientific">Glycomyces algeriensis</name>
    <dbReference type="NCBI Taxonomy" id="256037"/>
    <lineage>
        <taxon>Bacteria</taxon>
        <taxon>Bacillati</taxon>
        <taxon>Actinomycetota</taxon>
        <taxon>Actinomycetes</taxon>
        <taxon>Glycomycetales</taxon>
        <taxon>Glycomycetaceae</taxon>
        <taxon>Glycomyces</taxon>
    </lineage>
</organism>
<dbReference type="AlphaFoldDB" id="A0A9W6G5J3"/>
<reference evidence="1" key="1">
    <citation type="submission" date="2022-12" db="EMBL/GenBank/DDBJ databases">
        <title>Reference genome sequencing for broad-spectrum identification of bacterial and archaeal isolates by mass spectrometry.</title>
        <authorList>
            <person name="Sekiguchi Y."/>
            <person name="Tourlousse D.M."/>
        </authorList>
    </citation>
    <scope>NUCLEOTIDE SEQUENCE</scope>
    <source>
        <strain evidence="1">LLR39Z86</strain>
    </source>
</reference>
<accession>A0A9W6G5J3</accession>
<evidence type="ECO:0000313" key="1">
    <source>
        <dbReference type="EMBL" id="GLI40795.1"/>
    </source>
</evidence>